<reference evidence="1" key="1">
    <citation type="submission" date="2020-08" db="EMBL/GenBank/DDBJ databases">
        <title>Multicomponent nature underlies the extraordinary mechanical properties of spider dragline silk.</title>
        <authorList>
            <person name="Kono N."/>
            <person name="Nakamura H."/>
            <person name="Mori M."/>
            <person name="Yoshida Y."/>
            <person name="Ohtoshi R."/>
            <person name="Malay A.D."/>
            <person name="Moran D.A.P."/>
            <person name="Tomita M."/>
            <person name="Numata K."/>
            <person name="Arakawa K."/>
        </authorList>
    </citation>
    <scope>NUCLEOTIDE SEQUENCE</scope>
</reference>
<evidence type="ECO:0000313" key="1">
    <source>
        <dbReference type="EMBL" id="GFU29344.1"/>
    </source>
</evidence>
<dbReference type="Proteomes" id="UP000887013">
    <property type="component" value="Unassembled WGS sequence"/>
</dbReference>
<comment type="caution">
    <text evidence="1">The sequence shown here is derived from an EMBL/GenBank/DDBJ whole genome shotgun (WGS) entry which is preliminary data.</text>
</comment>
<keyword evidence="2" id="KW-1185">Reference proteome</keyword>
<organism evidence="1 2">
    <name type="scientific">Nephila pilipes</name>
    <name type="common">Giant wood spider</name>
    <name type="synonym">Nephila maculata</name>
    <dbReference type="NCBI Taxonomy" id="299642"/>
    <lineage>
        <taxon>Eukaryota</taxon>
        <taxon>Metazoa</taxon>
        <taxon>Ecdysozoa</taxon>
        <taxon>Arthropoda</taxon>
        <taxon>Chelicerata</taxon>
        <taxon>Arachnida</taxon>
        <taxon>Araneae</taxon>
        <taxon>Araneomorphae</taxon>
        <taxon>Entelegynae</taxon>
        <taxon>Araneoidea</taxon>
        <taxon>Nephilidae</taxon>
        <taxon>Nephila</taxon>
    </lineage>
</organism>
<gene>
    <name evidence="1" type="ORF">NPIL_353181</name>
</gene>
<protein>
    <submittedName>
        <fullName evidence="1">Uncharacterized protein</fullName>
    </submittedName>
</protein>
<dbReference type="AlphaFoldDB" id="A0A8X6ULN9"/>
<dbReference type="EMBL" id="BMAW01129194">
    <property type="protein sequence ID" value="GFU29344.1"/>
    <property type="molecule type" value="Genomic_DNA"/>
</dbReference>
<name>A0A8X6ULN9_NEPPI</name>
<evidence type="ECO:0000313" key="2">
    <source>
        <dbReference type="Proteomes" id="UP000887013"/>
    </source>
</evidence>
<accession>A0A8X6ULN9</accession>
<sequence length="134" mass="15582">MKTEDFLLVIMNSSQRDMLNGSGNDTICLDFTHGMSAHEFDLATIFVLDDKRERFPAAFILCNRQDSKALCESKAFYSFCGCKRTCKHFANNFDDRRCRIFLICMEDNFWISRKKTVVHVICGQKLEAKYININ</sequence>
<proteinExistence type="predicted"/>